<reference evidence="2" key="3">
    <citation type="submission" date="2022-06" db="UniProtKB">
        <authorList>
            <consortium name="EnsemblPlants"/>
        </authorList>
    </citation>
    <scope>IDENTIFICATION</scope>
</reference>
<accession>A0A8R7QRV7</accession>
<evidence type="ECO:0000313" key="2">
    <source>
        <dbReference type="EnsemblPlants" id="TuG1812G0600001786.01.T01"/>
    </source>
</evidence>
<feature type="region of interest" description="Disordered" evidence="1">
    <location>
        <begin position="1"/>
        <end position="26"/>
    </location>
</feature>
<dbReference type="EnsemblPlants" id="TuG1812G0600001786.01.T01">
    <property type="protein sequence ID" value="TuG1812G0600001786.01.T01"/>
    <property type="gene ID" value="TuG1812G0600001786.01"/>
</dbReference>
<evidence type="ECO:0000313" key="3">
    <source>
        <dbReference type="Proteomes" id="UP000015106"/>
    </source>
</evidence>
<dbReference type="Proteomes" id="UP000015106">
    <property type="component" value="Chromosome 6"/>
</dbReference>
<proteinExistence type="predicted"/>
<feature type="compositionally biased region" description="Basic and acidic residues" evidence="1">
    <location>
        <begin position="1"/>
        <end position="17"/>
    </location>
</feature>
<evidence type="ECO:0000256" key="1">
    <source>
        <dbReference type="SAM" id="MobiDB-lite"/>
    </source>
</evidence>
<reference evidence="2" key="2">
    <citation type="submission" date="2018-03" db="EMBL/GenBank/DDBJ databases">
        <title>The Triticum urartu genome reveals the dynamic nature of wheat genome evolution.</title>
        <authorList>
            <person name="Ling H."/>
            <person name="Ma B."/>
            <person name="Shi X."/>
            <person name="Liu H."/>
            <person name="Dong L."/>
            <person name="Sun H."/>
            <person name="Cao Y."/>
            <person name="Gao Q."/>
            <person name="Zheng S."/>
            <person name="Li Y."/>
            <person name="Yu Y."/>
            <person name="Du H."/>
            <person name="Qi M."/>
            <person name="Li Y."/>
            <person name="Yu H."/>
            <person name="Cui Y."/>
            <person name="Wang N."/>
            <person name="Chen C."/>
            <person name="Wu H."/>
            <person name="Zhao Y."/>
            <person name="Zhang J."/>
            <person name="Li Y."/>
            <person name="Zhou W."/>
            <person name="Zhang B."/>
            <person name="Hu W."/>
            <person name="Eijk M."/>
            <person name="Tang J."/>
            <person name="Witsenboer H."/>
            <person name="Zhao S."/>
            <person name="Li Z."/>
            <person name="Zhang A."/>
            <person name="Wang D."/>
            <person name="Liang C."/>
        </authorList>
    </citation>
    <scope>NUCLEOTIDE SEQUENCE [LARGE SCALE GENOMIC DNA]</scope>
    <source>
        <strain evidence="2">cv. G1812</strain>
    </source>
</reference>
<dbReference type="AlphaFoldDB" id="A0A8R7QRV7"/>
<keyword evidence="3" id="KW-1185">Reference proteome</keyword>
<name>A0A8R7QRV7_TRIUA</name>
<dbReference type="Gramene" id="TuG1812G0600001786.01.T01">
    <property type="protein sequence ID" value="TuG1812G0600001786.01.T01"/>
    <property type="gene ID" value="TuG1812G0600001786.01"/>
</dbReference>
<organism evidence="2 3">
    <name type="scientific">Triticum urartu</name>
    <name type="common">Red wild einkorn</name>
    <name type="synonym">Crithodium urartu</name>
    <dbReference type="NCBI Taxonomy" id="4572"/>
    <lineage>
        <taxon>Eukaryota</taxon>
        <taxon>Viridiplantae</taxon>
        <taxon>Streptophyta</taxon>
        <taxon>Embryophyta</taxon>
        <taxon>Tracheophyta</taxon>
        <taxon>Spermatophyta</taxon>
        <taxon>Magnoliopsida</taxon>
        <taxon>Liliopsida</taxon>
        <taxon>Poales</taxon>
        <taxon>Poaceae</taxon>
        <taxon>BOP clade</taxon>
        <taxon>Pooideae</taxon>
        <taxon>Triticodae</taxon>
        <taxon>Triticeae</taxon>
        <taxon>Triticinae</taxon>
        <taxon>Triticum</taxon>
    </lineage>
</organism>
<protein>
    <submittedName>
        <fullName evidence="2">Uncharacterized protein</fullName>
    </submittedName>
</protein>
<sequence>MPQVRRSRDVVPINKKETKGHRSSGRQLSRVKQQLMLLSFSYMRVCGSKHDSLTISFAHGTSLDVIWLDGKGDATGTVQVG</sequence>
<reference evidence="3" key="1">
    <citation type="journal article" date="2013" name="Nature">
        <title>Draft genome of the wheat A-genome progenitor Triticum urartu.</title>
        <authorList>
            <person name="Ling H.Q."/>
            <person name="Zhao S."/>
            <person name="Liu D."/>
            <person name="Wang J."/>
            <person name="Sun H."/>
            <person name="Zhang C."/>
            <person name="Fan H."/>
            <person name="Li D."/>
            <person name="Dong L."/>
            <person name="Tao Y."/>
            <person name="Gao C."/>
            <person name="Wu H."/>
            <person name="Li Y."/>
            <person name="Cui Y."/>
            <person name="Guo X."/>
            <person name="Zheng S."/>
            <person name="Wang B."/>
            <person name="Yu K."/>
            <person name="Liang Q."/>
            <person name="Yang W."/>
            <person name="Lou X."/>
            <person name="Chen J."/>
            <person name="Feng M."/>
            <person name="Jian J."/>
            <person name="Zhang X."/>
            <person name="Luo G."/>
            <person name="Jiang Y."/>
            <person name="Liu J."/>
            <person name="Wang Z."/>
            <person name="Sha Y."/>
            <person name="Zhang B."/>
            <person name="Wu H."/>
            <person name="Tang D."/>
            <person name="Shen Q."/>
            <person name="Xue P."/>
            <person name="Zou S."/>
            <person name="Wang X."/>
            <person name="Liu X."/>
            <person name="Wang F."/>
            <person name="Yang Y."/>
            <person name="An X."/>
            <person name="Dong Z."/>
            <person name="Zhang K."/>
            <person name="Zhang X."/>
            <person name="Luo M.C."/>
            <person name="Dvorak J."/>
            <person name="Tong Y."/>
            <person name="Wang J."/>
            <person name="Yang H."/>
            <person name="Li Z."/>
            <person name="Wang D."/>
            <person name="Zhang A."/>
            <person name="Wang J."/>
        </authorList>
    </citation>
    <scope>NUCLEOTIDE SEQUENCE</scope>
    <source>
        <strain evidence="3">cv. G1812</strain>
    </source>
</reference>